<dbReference type="Gene3D" id="1.10.600.10">
    <property type="entry name" value="Farnesyl Diphosphate Synthase"/>
    <property type="match status" value="2"/>
</dbReference>
<dbReference type="SUPFAM" id="SSF48576">
    <property type="entry name" value="Terpenoid synthases"/>
    <property type="match status" value="2"/>
</dbReference>
<dbReference type="Pfam" id="PF03936">
    <property type="entry name" value="Terpene_synth_C"/>
    <property type="match status" value="1"/>
</dbReference>
<feature type="domain" description="Terpene synthase N-terminal" evidence="4">
    <location>
        <begin position="77"/>
        <end position="238"/>
    </location>
</feature>
<dbReference type="InterPro" id="IPR005630">
    <property type="entry name" value="Terpene_synthase_metal-bd"/>
</dbReference>
<sequence length="617" mass="71369">MAVHQFSSVDVSTSFGRIGVGLSRSRGRGGHTSSICPVQCVAFDHAKTSSNGNATIHSTSINDTIARQSANYEPPVWGFDYIQSTSSDNATSNLQEEGYRRRVNKLKEEVKVMLTEKVAGDSLAQLELIDTLQRLGVSYHFDNDIDTILRQKYANKTNDPDLLYGFLSKTEYFKVSLSKGSSHNTRYYFAQSFKHNCLIEQRLGIAEVFNVCKDEAGNFKACMSNDIMGILSSYEASFHLKVLWKKLKNSPPNVLKNSSVSRQSKLLDHDDDDDLGLLVSHALELPLHWRMLRLEARWFIDVYEKRQDKNSTLLEFAKLDLDMVQLTHQKDLKHVSRWWKHNKLRQKLNFARDRLIEYFLWTVGFTFEPQFTYGRRMTTKVNTLITVIDDIYDVYGTLEELELFIDAVERWDLNAIDYMKICFFVLHNSINEMVFDVLKEQEFLNIKYFKKSMLFTRGKMVPQWIHTNLARIYFEFGTSYPHALLFPSYKSDNRRGFGMPGNLFQHNSLNINASKTCRRSRNIIKVMFLNQFNATCTKLAYEARQHIKYLISETWKQLNEDRVAESCFSHKFVQVATNLARMALCLYQHGDGHTSQDCHSKERISALLINPIPLSNP</sequence>
<dbReference type="Pfam" id="PF01397">
    <property type="entry name" value="Terpene_synth"/>
    <property type="match status" value="1"/>
</dbReference>
<keyword evidence="2" id="KW-0479">Metal-binding</keyword>
<protein>
    <submittedName>
        <fullName evidence="6">Squalene/phytoene synthase</fullName>
    </submittedName>
</protein>
<dbReference type="GO" id="GO:0000287">
    <property type="term" value="F:magnesium ion binding"/>
    <property type="evidence" value="ECO:0007669"/>
    <property type="project" value="InterPro"/>
</dbReference>
<dbReference type="EMBL" id="JXTB01000414">
    <property type="protein sequence ID" value="PON41466.1"/>
    <property type="molecule type" value="Genomic_DNA"/>
</dbReference>
<dbReference type="InterPro" id="IPR008949">
    <property type="entry name" value="Isoprenoid_synthase_dom_sf"/>
</dbReference>
<dbReference type="SUPFAM" id="SSF48239">
    <property type="entry name" value="Terpenoid cyclases/Protein prenyltransferases"/>
    <property type="match status" value="1"/>
</dbReference>
<gene>
    <name evidence="6" type="ORF">PanWU01x14_289110</name>
</gene>
<accession>A0A2P5AY82</accession>
<evidence type="ECO:0000313" key="7">
    <source>
        <dbReference type="Proteomes" id="UP000237105"/>
    </source>
</evidence>
<dbReference type="InterPro" id="IPR036965">
    <property type="entry name" value="Terpene_synth_N_sf"/>
</dbReference>
<dbReference type="PANTHER" id="PTHR31225">
    <property type="entry name" value="OS04G0344100 PROTEIN-RELATED"/>
    <property type="match status" value="1"/>
</dbReference>
<dbReference type="InterPro" id="IPR050148">
    <property type="entry name" value="Terpene_synthase-like"/>
</dbReference>
<dbReference type="Gene3D" id="1.50.10.130">
    <property type="entry name" value="Terpene synthase, N-terminal domain"/>
    <property type="match status" value="1"/>
</dbReference>
<dbReference type="Proteomes" id="UP000237105">
    <property type="component" value="Unassembled WGS sequence"/>
</dbReference>
<name>A0A2P5AY82_PARAD</name>
<dbReference type="GO" id="GO:0016114">
    <property type="term" value="P:terpenoid biosynthetic process"/>
    <property type="evidence" value="ECO:0007669"/>
    <property type="project" value="InterPro"/>
</dbReference>
<dbReference type="STRING" id="3476.A0A2P5AY82"/>
<evidence type="ECO:0000256" key="2">
    <source>
        <dbReference type="ARBA" id="ARBA00022723"/>
    </source>
</evidence>
<dbReference type="GO" id="GO:0010333">
    <property type="term" value="F:terpene synthase activity"/>
    <property type="evidence" value="ECO:0007669"/>
    <property type="project" value="InterPro"/>
</dbReference>
<keyword evidence="7" id="KW-1185">Reference proteome</keyword>
<feature type="domain" description="Terpene synthase metal-binding" evidence="5">
    <location>
        <begin position="341"/>
        <end position="453"/>
    </location>
</feature>
<dbReference type="InterPro" id="IPR008930">
    <property type="entry name" value="Terpenoid_cyclase/PrenylTrfase"/>
</dbReference>
<keyword evidence="3" id="KW-0460">Magnesium</keyword>
<comment type="cofactor">
    <cofactor evidence="1">
        <name>Mg(2+)</name>
        <dbReference type="ChEBI" id="CHEBI:18420"/>
    </cofactor>
</comment>
<evidence type="ECO:0000259" key="5">
    <source>
        <dbReference type="Pfam" id="PF03936"/>
    </source>
</evidence>
<evidence type="ECO:0000256" key="1">
    <source>
        <dbReference type="ARBA" id="ARBA00001946"/>
    </source>
</evidence>
<evidence type="ECO:0000259" key="4">
    <source>
        <dbReference type="Pfam" id="PF01397"/>
    </source>
</evidence>
<reference evidence="7" key="1">
    <citation type="submission" date="2016-06" db="EMBL/GenBank/DDBJ databases">
        <title>Parallel loss of symbiosis genes in relatives of nitrogen-fixing non-legume Parasponia.</title>
        <authorList>
            <person name="Van Velzen R."/>
            <person name="Holmer R."/>
            <person name="Bu F."/>
            <person name="Rutten L."/>
            <person name="Van Zeijl A."/>
            <person name="Liu W."/>
            <person name="Santuari L."/>
            <person name="Cao Q."/>
            <person name="Sharma T."/>
            <person name="Shen D."/>
            <person name="Roswanjaya Y."/>
            <person name="Wardhani T."/>
            <person name="Kalhor M.S."/>
            <person name="Jansen J."/>
            <person name="Van den Hoogen J."/>
            <person name="Gungor B."/>
            <person name="Hartog M."/>
            <person name="Hontelez J."/>
            <person name="Verver J."/>
            <person name="Yang W.-C."/>
            <person name="Schijlen E."/>
            <person name="Repin R."/>
            <person name="Schilthuizen M."/>
            <person name="Schranz E."/>
            <person name="Heidstra R."/>
            <person name="Miyata K."/>
            <person name="Fedorova E."/>
            <person name="Kohlen W."/>
            <person name="Bisseling T."/>
            <person name="Smit S."/>
            <person name="Geurts R."/>
        </authorList>
    </citation>
    <scope>NUCLEOTIDE SEQUENCE [LARGE SCALE GENOMIC DNA]</scope>
    <source>
        <strain evidence="7">cv. WU1-14</strain>
    </source>
</reference>
<dbReference type="AlphaFoldDB" id="A0A2P5AY82"/>
<comment type="caution">
    <text evidence="6">The sequence shown here is derived from an EMBL/GenBank/DDBJ whole genome shotgun (WGS) entry which is preliminary data.</text>
</comment>
<proteinExistence type="predicted"/>
<dbReference type="PANTHER" id="PTHR31225:SF9">
    <property type="entry name" value="TERPENE SYNTHASE 10"/>
    <property type="match status" value="1"/>
</dbReference>
<organism evidence="6 7">
    <name type="scientific">Parasponia andersonii</name>
    <name type="common">Sponia andersonii</name>
    <dbReference type="NCBI Taxonomy" id="3476"/>
    <lineage>
        <taxon>Eukaryota</taxon>
        <taxon>Viridiplantae</taxon>
        <taxon>Streptophyta</taxon>
        <taxon>Embryophyta</taxon>
        <taxon>Tracheophyta</taxon>
        <taxon>Spermatophyta</taxon>
        <taxon>Magnoliopsida</taxon>
        <taxon>eudicotyledons</taxon>
        <taxon>Gunneridae</taxon>
        <taxon>Pentapetalae</taxon>
        <taxon>rosids</taxon>
        <taxon>fabids</taxon>
        <taxon>Rosales</taxon>
        <taxon>Cannabaceae</taxon>
        <taxon>Parasponia</taxon>
    </lineage>
</organism>
<evidence type="ECO:0000256" key="3">
    <source>
        <dbReference type="ARBA" id="ARBA00022842"/>
    </source>
</evidence>
<evidence type="ECO:0000313" key="6">
    <source>
        <dbReference type="EMBL" id="PON41466.1"/>
    </source>
</evidence>
<dbReference type="InterPro" id="IPR001906">
    <property type="entry name" value="Terpene_synth_N"/>
</dbReference>